<evidence type="ECO:0000313" key="5">
    <source>
        <dbReference type="Proteomes" id="UP001596287"/>
    </source>
</evidence>
<feature type="transmembrane region" description="Helical" evidence="2">
    <location>
        <begin position="37"/>
        <end position="54"/>
    </location>
</feature>
<evidence type="ECO:0000256" key="1">
    <source>
        <dbReference type="SAM" id="Coils"/>
    </source>
</evidence>
<evidence type="ECO:0000259" key="3">
    <source>
        <dbReference type="Pfam" id="PF05569"/>
    </source>
</evidence>
<evidence type="ECO:0000256" key="2">
    <source>
        <dbReference type="SAM" id="Phobius"/>
    </source>
</evidence>
<proteinExistence type="predicted"/>
<dbReference type="InterPro" id="IPR052173">
    <property type="entry name" value="Beta-lactam_resp_regulator"/>
</dbReference>
<evidence type="ECO:0000313" key="4">
    <source>
        <dbReference type="EMBL" id="MFC6095249.1"/>
    </source>
</evidence>
<feature type="transmembrane region" description="Helical" evidence="2">
    <location>
        <begin position="269"/>
        <end position="287"/>
    </location>
</feature>
<feature type="transmembrane region" description="Helical" evidence="2">
    <location>
        <begin position="91"/>
        <end position="111"/>
    </location>
</feature>
<dbReference type="EMBL" id="JBHSQB010000003">
    <property type="protein sequence ID" value="MFC6095249.1"/>
    <property type="molecule type" value="Genomic_DNA"/>
</dbReference>
<protein>
    <submittedName>
        <fullName evidence="4">M56 family metallopeptidase</fullName>
    </submittedName>
</protein>
<feature type="coiled-coil region" evidence="1">
    <location>
        <begin position="452"/>
        <end position="533"/>
    </location>
</feature>
<keyword evidence="2" id="KW-1133">Transmembrane helix</keyword>
<dbReference type="InterPro" id="IPR008756">
    <property type="entry name" value="Peptidase_M56"/>
</dbReference>
<dbReference type="Pfam" id="PF05569">
    <property type="entry name" value="Peptidase_M56"/>
    <property type="match status" value="1"/>
</dbReference>
<keyword evidence="2" id="KW-0472">Membrane</keyword>
<comment type="caution">
    <text evidence="4">The sequence shown here is derived from an EMBL/GenBank/DDBJ whole genome shotgun (WGS) entry which is preliminary data.</text>
</comment>
<dbReference type="PANTHER" id="PTHR34978:SF3">
    <property type="entry name" value="SLR0241 PROTEIN"/>
    <property type="match status" value="1"/>
</dbReference>
<dbReference type="PANTHER" id="PTHR34978">
    <property type="entry name" value="POSSIBLE SENSOR-TRANSDUCER PROTEIN BLAR"/>
    <property type="match status" value="1"/>
</dbReference>
<dbReference type="RefSeq" id="WP_379789858.1">
    <property type="nucleotide sequence ID" value="NZ_JBHSQB010000003.1"/>
</dbReference>
<feature type="transmembrane region" description="Helical" evidence="2">
    <location>
        <begin position="6"/>
        <end position="25"/>
    </location>
</feature>
<organism evidence="4 5">
    <name type="scientific">Flavobacterium qiangtangense</name>
    <dbReference type="NCBI Taxonomy" id="1442595"/>
    <lineage>
        <taxon>Bacteria</taxon>
        <taxon>Pseudomonadati</taxon>
        <taxon>Bacteroidota</taxon>
        <taxon>Flavobacteriia</taxon>
        <taxon>Flavobacteriales</taxon>
        <taxon>Flavobacteriaceae</taxon>
        <taxon>Flavobacterium</taxon>
    </lineage>
</organism>
<keyword evidence="1" id="KW-0175">Coiled coil</keyword>
<feature type="domain" description="Peptidase M56" evidence="3">
    <location>
        <begin position="95"/>
        <end position="258"/>
    </location>
</feature>
<name>A0ABW1PJ59_9FLAO</name>
<sequence>MENFALYLGKVSVLLTIFFLAYFFLLRKETFFNANRWYLLSGILTSIVLPFILFKKVILVEPIVSQFVPKQNNMVYQPITSSAEPAFEINWFYVLVGIYSIGMLFFLSKFLKDLIALSKILKNQKIQEFERFKLLDTTKIQLPFSFFNYIVFNSSQFKQVELENILEHEKVHSAQYHSADMILSQLFCIVFWFNPFAWFHKKAIAQNLEFIADSQALKAVPDRIIYQKTLLKVSAPHQCIPITNHFFQSLIKKRIVMLNKNQSKKRNSLKYLAILPLLTIFMLQFQVKTVAQEKPRTDQKNNFDTEIVIDKNSTDADLKQKAEELKKEGVTLKFSKVKRNSKNEIVAIKTVYEDKKGNSSENYQKSDSPITPFKISASSNSISISSVGSSVYENPRSASTVTSKMQVSQGEMPVPPVPPTMPQMPAMPNIGNIPVPAAPVMPPAPIAPSVAYDEKNKDWKKFEEQMKQFEIQMKSKEGEFAKFEKEMEKYGEQMEKAFTPEFEKQMADFEKKMEKFEAEMEAYQEKMQAQGSN</sequence>
<reference evidence="5" key="1">
    <citation type="journal article" date="2019" name="Int. J. Syst. Evol. Microbiol.">
        <title>The Global Catalogue of Microorganisms (GCM) 10K type strain sequencing project: providing services to taxonomists for standard genome sequencing and annotation.</title>
        <authorList>
            <consortium name="The Broad Institute Genomics Platform"/>
            <consortium name="The Broad Institute Genome Sequencing Center for Infectious Disease"/>
            <person name="Wu L."/>
            <person name="Ma J."/>
        </authorList>
    </citation>
    <scope>NUCLEOTIDE SEQUENCE [LARGE SCALE GENOMIC DNA]</scope>
    <source>
        <strain evidence="5">CCUG 49679</strain>
    </source>
</reference>
<accession>A0ABW1PJ59</accession>
<keyword evidence="5" id="KW-1185">Reference proteome</keyword>
<dbReference type="CDD" id="cd07341">
    <property type="entry name" value="M56_BlaR1_MecR1_like"/>
    <property type="match status" value="1"/>
</dbReference>
<keyword evidence="2" id="KW-0812">Transmembrane</keyword>
<gene>
    <name evidence="4" type="ORF">ACFPVY_01205</name>
</gene>
<dbReference type="Proteomes" id="UP001596287">
    <property type="component" value="Unassembled WGS sequence"/>
</dbReference>